<dbReference type="EMBL" id="CAJPDR010000593">
    <property type="protein sequence ID" value="CAF9940215.1"/>
    <property type="molecule type" value="Genomic_DNA"/>
</dbReference>
<dbReference type="InterPro" id="IPR049730">
    <property type="entry name" value="SNF2/RAD54-like_C"/>
</dbReference>
<gene>
    <name evidence="14" type="ORF">ALECFALPRED_008481</name>
</gene>
<evidence type="ECO:0000256" key="4">
    <source>
        <dbReference type="ARBA" id="ARBA00022771"/>
    </source>
</evidence>
<keyword evidence="3" id="KW-0547">Nucleotide-binding</keyword>
<dbReference type="SUPFAM" id="SSF57850">
    <property type="entry name" value="RING/U-box"/>
    <property type="match status" value="1"/>
</dbReference>
<dbReference type="AlphaFoldDB" id="A0A8H3J3W1"/>
<dbReference type="PROSITE" id="PS50089">
    <property type="entry name" value="ZF_RING_2"/>
    <property type="match status" value="1"/>
</dbReference>
<dbReference type="SMART" id="SM00487">
    <property type="entry name" value="DEXDc"/>
    <property type="match status" value="1"/>
</dbReference>
<evidence type="ECO:0000256" key="8">
    <source>
        <dbReference type="ARBA" id="ARBA00022840"/>
    </source>
</evidence>
<dbReference type="GO" id="GO:0005634">
    <property type="term" value="C:nucleus"/>
    <property type="evidence" value="ECO:0007669"/>
    <property type="project" value="TreeGrafter"/>
</dbReference>
<accession>A0A8H3J3W1</accession>
<dbReference type="GO" id="GO:0004386">
    <property type="term" value="F:helicase activity"/>
    <property type="evidence" value="ECO:0007669"/>
    <property type="project" value="UniProtKB-KW"/>
</dbReference>
<dbReference type="InterPro" id="IPR038718">
    <property type="entry name" value="SNF2-like_sf"/>
</dbReference>
<evidence type="ECO:0000256" key="5">
    <source>
        <dbReference type="ARBA" id="ARBA00022801"/>
    </source>
</evidence>
<dbReference type="CDD" id="cd18793">
    <property type="entry name" value="SF2_C_SNF"/>
    <property type="match status" value="1"/>
</dbReference>
<keyword evidence="4 9" id="KW-0863">Zinc-finger</keyword>
<dbReference type="InterPro" id="IPR050628">
    <property type="entry name" value="SNF2_RAD54_helicase_TF"/>
</dbReference>
<evidence type="ECO:0000259" key="13">
    <source>
        <dbReference type="PROSITE" id="PS51194"/>
    </source>
</evidence>
<dbReference type="InterPro" id="IPR027417">
    <property type="entry name" value="P-loop_NTPase"/>
</dbReference>
<evidence type="ECO:0000256" key="10">
    <source>
        <dbReference type="SAM" id="MobiDB-lite"/>
    </source>
</evidence>
<keyword evidence="7" id="KW-0862">Zinc</keyword>
<keyword evidence="2" id="KW-0479">Metal-binding</keyword>
<dbReference type="GO" id="GO:0005524">
    <property type="term" value="F:ATP binding"/>
    <property type="evidence" value="ECO:0007669"/>
    <property type="project" value="UniProtKB-KW"/>
</dbReference>
<dbReference type="Gene3D" id="3.30.40.10">
    <property type="entry name" value="Zinc/RING finger domain, C3HC4 (zinc finger)"/>
    <property type="match status" value="1"/>
</dbReference>
<evidence type="ECO:0000256" key="2">
    <source>
        <dbReference type="ARBA" id="ARBA00022723"/>
    </source>
</evidence>
<dbReference type="GO" id="GO:0016787">
    <property type="term" value="F:hydrolase activity"/>
    <property type="evidence" value="ECO:0007669"/>
    <property type="project" value="UniProtKB-KW"/>
</dbReference>
<dbReference type="Proteomes" id="UP000664203">
    <property type="component" value="Unassembled WGS sequence"/>
</dbReference>
<dbReference type="PROSITE" id="PS51192">
    <property type="entry name" value="HELICASE_ATP_BIND_1"/>
    <property type="match status" value="1"/>
</dbReference>
<protein>
    <submittedName>
        <fullName evidence="14">Uncharacterized protein</fullName>
    </submittedName>
</protein>
<evidence type="ECO:0000256" key="1">
    <source>
        <dbReference type="ARBA" id="ARBA00007025"/>
    </source>
</evidence>
<dbReference type="InterPro" id="IPR013083">
    <property type="entry name" value="Znf_RING/FYVE/PHD"/>
</dbReference>
<evidence type="ECO:0000313" key="15">
    <source>
        <dbReference type="Proteomes" id="UP000664203"/>
    </source>
</evidence>
<feature type="region of interest" description="Disordered" evidence="10">
    <location>
        <begin position="243"/>
        <end position="268"/>
    </location>
</feature>
<evidence type="ECO:0000256" key="6">
    <source>
        <dbReference type="ARBA" id="ARBA00022806"/>
    </source>
</evidence>
<keyword evidence="5" id="KW-0378">Hydrolase</keyword>
<dbReference type="InterPro" id="IPR001650">
    <property type="entry name" value="Helicase_C-like"/>
</dbReference>
<dbReference type="InterPro" id="IPR017907">
    <property type="entry name" value="Znf_RING_CS"/>
</dbReference>
<dbReference type="InterPro" id="IPR014001">
    <property type="entry name" value="Helicase_ATP-bd"/>
</dbReference>
<feature type="domain" description="RING-type" evidence="11">
    <location>
        <begin position="962"/>
        <end position="1006"/>
    </location>
</feature>
<dbReference type="Pfam" id="PF00271">
    <property type="entry name" value="Helicase_C"/>
    <property type="match status" value="1"/>
</dbReference>
<dbReference type="InterPro" id="IPR001841">
    <property type="entry name" value="Znf_RING"/>
</dbReference>
<dbReference type="Gene3D" id="3.40.50.10810">
    <property type="entry name" value="Tandem AAA-ATPase domain"/>
    <property type="match status" value="1"/>
</dbReference>
<evidence type="ECO:0000256" key="3">
    <source>
        <dbReference type="ARBA" id="ARBA00022741"/>
    </source>
</evidence>
<keyword evidence="6" id="KW-0347">Helicase</keyword>
<evidence type="ECO:0000259" key="11">
    <source>
        <dbReference type="PROSITE" id="PS50089"/>
    </source>
</evidence>
<organism evidence="14 15">
    <name type="scientific">Alectoria fallacina</name>
    <dbReference type="NCBI Taxonomy" id="1903189"/>
    <lineage>
        <taxon>Eukaryota</taxon>
        <taxon>Fungi</taxon>
        <taxon>Dikarya</taxon>
        <taxon>Ascomycota</taxon>
        <taxon>Pezizomycotina</taxon>
        <taxon>Lecanoromycetes</taxon>
        <taxon>OSLEUM clade</taxon>
        <taxon>Lecanoromycetidae</taxon>
        <taxon>Lecanorales</taxon>
        <taxon>Lecanorineae</taxon>
        <taxon>Parmeliaceae</taxon>
        <taxon>Alectoria</taxon>
    </lineage>
</organism>
<dbReference type="Gene3D" id="3.40.50.300">
    <property type="entry name" value="P-loop containing nucleotide triphosphate hydrolases"/>
    <property type="match status" value="1"/>
</dbReference>
<evidence type="ECO:0000256" key="7">
    <source>
        <dbReference type="ARBA" id="ARBA00022833"/>
    </source>
</evidence>
<comment type="similarity">
    <text evidence="1">Belongs to the SNF2/RAD54 helicase family.</text>
</comment>
<feature type="region of interest" description="Disordered" evidence="10">
    <location>
        <begin position="341"/>
        <end position="395"/>
    </location>
</feature>
<dbReference type="PROSITE" id="PS51194">
    <property type="entry name" value="HELICASE_CTER"/>
    <property type="match status" value="1"/>
</dbReference>
<name>A0A8H3J3W1_9LECA</name>
<dbReference type="GO" id="GO:0006281">
    <property type="term" value="P:DNA repair"/>
    <property type="evidence" value="ECO:0007669"/>
    <property type="project" value="TreeGrafter"/>
</dbReference>
<evidence type="ECO:0000313" key="14">
    <source>
        <dbReference type="EMBL" id="CAF9940215.1"/>
    </source>
</evidence>
<dbReference type="InterPro" id="IPR000330">
    <property type="entry name" value="SNF2_N"/>
</dbReference>
<feature type="region of interest" description="Disordered" evidence="10">
    <location>
        <begin position="1"/>
        <end position="28"/>
    </location>
</feature>
<feature type="domain" description="Helicase ATP-binding" evidence="12">
    <location>
        <begin position="560"/>
        <end position="754"/>
    </location>
</feature>
<comment type="caution">
    <text evidence="14">The sequence shown here is derived from an EMBL/GenBank/DDBJ whole genome shotgun (WGS) entry which is preliminary data.</text>
</comment>
<keyword evidence="8" id="KW-0067">ATP-binding</keyword>
<dbReference type="SUPFAM" id="SSF52540">
    <property type="entry name" value="P-loop containing nucleoside triphosphate hydrolases"/>
    <property type="match status" value="2"/>
</dbReference>
<proteinExistence type="inferred from homology"/>
<feature type="compositionally biased region" description="Basic and acidic residues" evidence="10">
    <location>
        <begin position="367"/>
        <end position="393"/>
    </location>
</feature>
<feature type="domain" description="Helicase C-terminal" evidence="13">
    <location>
        <begin position="1066"/>
        <end position="1223"/>
    </location>
</feature>
<dbReference type="SMART" id="SM00490">
    <property type="entry name" value="HELICc"/>
    <property type="match status" value="1"/>
</dbReference>
<dbReference type="GO" id="GO:0008094">
    <property type="term" value="F:ATP-dependent activity, acting on DNA"/>
    <property type="evidence" value="ECO:0007669"/>
    <property type="project" value="TreeGrafter"/>
</dbReference>
<evidence type="ECO:0000256" key="9">
    <source>
        <dbReference type="PROSITE-ProRule" id="PRU00175"/>
    </source>
</evidence>
<sequence length="1257" mass="142032">MASENADPLDGASPNAFHSHEPDSYDDLLGVQIPIETLDLPMPDFQGEFDQPGLAIDSQSIPDIAMEIPNTQACKDINTDNTATAKPNSMLPRHEAVKKDLPNGSSPSKGYDDHVIEIFDTENNISIKEEDYEDPFNWTSIPNDVISISDDDDDDNDVLMLRADASSVPIKKEDDEVKVIWEKMGDRIIELDSDDEPNVASKPNLGKSFLRGLDPKARRPFIDRSAAIRAQEAYLQAHRRKHDIPEPSNNVGFSARQGIINGQGPKRSDLSVEEDGCAWMNADYTPDEDTGRKFRALKKSYNAKVQKDDNTLNDDIEFAKAEKAENLRLARLKAEYEDALGYSDEDNSDDGLFVSSASTRTSRSKRRANDDLNSKDENPDTRSSKQRKSDNNRKQIQQELDQEQVINLMAGIEGAIHKMNGEGNSSGKKGKGKYNEKVKALKRKKRKPNEAGYLNNSTSLLTSNVYEDADANLNREALPVSGHTHKKKALAALVASVPLGTTEKDARAEKNHIFKSTVTLGRGIKRGCKADGENDWKLAGMKSSLRHHQVQGAAFMKERETGCEEPLGGILADAMGLGKTLMTIALMISNPPPRHEKNRATLIVCSSGLVTQWERELDTHTEDGHLDRVLKHHSATRVCGKAAVRVMQEQDVIITTYQEVIKSYPKLDVPEDIRDEEELKAWWKKQWNKERDVLHKVQFYRVVLDESQAIKNYETQTSIACRALMAKYRWTLSGTPIMNRVDELYPYFKFLRVPYTGSFSDFQDNYCKPGSDDCNSRLHCLLDQIMCRRTLKDTIFGAPIVKLPKHNQRTVNIEFSPVEKAIYRRVFKKFVGVLNKASADGKLEKHPGIGLVAFLRLRQLCAHTFLIQEVLEEFLDLESIDNMEQAFICGATPENRNDRNLLTALRRMIEAKPKVTEEPEVPEVPEGSAQVEPGKLAAKFGSCLKTLRANSNWAELRTRTQCHSCGDPPESAVVTSCLHVYCRECLQGMANKASAKDQDETACLECGVVYTGAESCDGLKELEWDDYWLLNETAGRKSRPKKVNMEWVAYENMLVMSAKTTAVRTQVEQWLEEEPDKKIIIFSQFRMIMQILEKVCQKKKWRHCSYHGSLSHRQRDKVITEFGKDERMKIMIASLKCGGIGLNLTMASKVVCIDLWFNSCMEQQAFCRVFRIGQESETFITRFVVEKSADDKLMDMQLKKNALISQAMDDKSVMSKLTTDDILRLFGEVKLGKDRRPFIHLDDDEKLDSLFEKHGEK</sequence>
<dbReference type="PANTHER" id="PTHR45626:SF17">
    <property type="entry name" value="HELICASE-LIKE TRANSCRIPTION FACTOR"/>
    <property type="match status" value="1"/>
</dbReference>
<dbReference type="CDD" id="cd18008">
    <property type="entry name" value="DEXDc_SHPRH-like"/>
    <property type="match status" value="1"/>
</dbReference>
<dbReference type="SMART" id="SM00184">
    <property type="entry name" value="RING"/>
    <property type="match status" value="1"/>
</dbReference>
<dbReference type="Pfam" id="PF00176">
    <property type="entry name" value="SNF2-rel_dom"/>
    <property type="match status" value="1"/>
</dbReference>
<reference evidence="14" key="1">
    <citation type="submission" date="2021-03" db="EMBL/GenBank/DDBJ databases">
        <authorList>
            <person name="Tagirdzhanova G."/>
        </authorList>
    </citation>
    <scope>NUCLEOTIDE SEQUENCE</scope>
</reference>
<dbReference type="PROSITE" id="PS00518">
    <property type="entry name" value="ZF_RING_1"/>
    <property type="match status" value="1"/>
</dbReference>
<evidence type="ECO:0000259" key="12">
    <source>
        <dbReference type="PROSITE" id="PS51192"/>
    </source>
</evidence>
<dbReference type="GO" id="GO:0008270">
    <property type="term" value="F:zinc ion binding"/>
    <property type="evidence" value="ECO:0007669"/>
    <property type="project" value="UniProtKB-KW"/>
</dbReference>
<keyword evidence="15" id="KW-1185">Reference proteome</keyword>
<dbReference type="OrthoDB" id="1699231at2759"/>
<dbReference type="PANTHER" id="PTHR45626">
    <property type="entry name" value="TRANSCRIPTION TERMINATION FACTOR 2-RELATED"/>
    <property type="match status" value="1"/>
</dbReference>